<accession>A0A319BS24</accession>
<protein>
    <submittedName>
        <fullName evidence="1">Uncharacterized protein</fullName>
    </submittedName>
</protein>
<organism evidence="1 2">
    <name type="scientific">Aspergillus uvarum CBS 121591</name>
    <dbReference type="NCBI Taxonomy" id="1448315"/>
    <lineage>
        <taxon>Eukaryota</taxon>
        <taxon>Fungi</taxon>
        <taxon>Dikarya</taxon>
        <taxon>Ascomycota</taxon>
        <taxon>Pezizomycotina</taxon>
        <taxon>Eurotiomycetes</taxon>
        <taxon>Eurotiomycetidae</taxon>
        <taxon>Eurotiales</taxon>
        <taxon>Aspergillaceae</taxon>
        <taxon>Aspergillus</taxon>
        <taxon>Aspergillus subgen. Circumdati</taxon>
    </lineage>
</organism>
<evidence type="ECO:0000313" key="2">
    <source>
        <dbReference type="Proteomes" id="UP000248340"/>
    </source>
</evidence>
<dbReference type="VEuPathDB" id="FungiDB:BO82DRAFT_39752"/>
<proteinExistence type="predicted"/>
<gene>
    <name evidence="1" type="ORF">BO82DRAFT_39752</name>
</gene>
<name>A0A319BS24_9EURO</name>
<dbReference type="GeneID" id="37141681"/>
<dbReference type="AlphaFoldDB" id="A0A319BS24"/>
<sequence>MALESVLDSTCCREFAVAIIQAVKMPLPFLYLMGGNKFNRRVISSDVVNNKYSRLLLA</sequence>
<dbReference type="Proteomes" id="UP000248340">
    <property type="component" value="Unassembled WGS sequence"/>
</dbReference>
<evidence type="ECO:0000313" key="1">
    <source>
        <dbReference type="EMBL" id="PYH75324.1"/>
    </source>
</evidence>
<keyword evidence="2" id="KW-1185">Reference proteome</keyword>
<dbReference type="RefSeq" id="XP_025485524.1">
    <property type="nucleotide sequence ID" value="XM_025638939.1"/>
</dbReference>
<reference evidence="1 2" key="1">
    <citation type="submission" date="2016-12" db="EMBL/GenBank/DDBJ databases">
        <title>The genomes of Aspergillus section Nigri reveals drivers in fungal speciation.</title>
        <authorList>
            <consortium name="DOE Joint Genome Institute"/>
            <person name="Vesth T.C."/>
            <person name="Nybo J."/>
            <person name="Theobald S."/>
            <person name="Brandl J."/>
            <person name="Frisvad J.C."/>
            <person name="Nielsen K.F."/>
            <person name="Lyhne E.K."/>
            <person name="Kogle M.E."/>
            <person name="Kuo A."/>
            <person name="Riley R."/>
            <person name="Clum A."/>
            <person name="Nolan M."/>
            <person name="Lipzen A."/>
            <person name="Salamov A."/>
            <person name="Henrissat B."/>
            <person name="Wiebenga A."/>
            <person name="De Vries R.P."/>
            <person name="Grigoriev I.V."/>
            <person name="Mortensen U.H."/>
            <person name="Andersen M.R."/>
            <person name="Baker S.E."/>
        </authorList>
    </citation>
    <scope>NUCLEOTIDE SEQUENCE [LARGE SCALE GENOMIC DNA]</scope>
    <source>
        <strain evidence="1 2">CBS 121591</strain>
    </source>
</reference>
<dbReference type="EMBL" id="KZ821826">
    <property type="protein sequence ID" value="PYH75324.1"/>
    <property type="molecule type" value="Genomic_DNA"/>
</dbReference>